<feature type="compositionally biased region" description="Polar residues" evidence="1">
    <location>
        <begin position="115"/>
        <end position="129"/>
    </location>
</feature>
<reference evidence="2 3" key="1">
    <citation type="submission" date="2023-02" db="EMBL/GenBank/DDBJ databases">
        <title>LHISI_Scaffold_Assembly.</title>
        <authorList>
            <person name="Stuart O.P."/>
            <person name="Cleave R."/>
            <person name="Magrath M.J.L."/>
            <person name="Mikheyev A.S."/>
        </authorList>
    </citation>
    <scope>NUCLEOTIDE SEQUENCE [LARGE SCALE GENOMIC DNA]</scope>
    <source>
        <strain evidence="2">Daus_M_001</strain>
        <tissue evidence="2">Leg muscle</tissue>
    </source>
</reference>
<feature type="region of interest" description="Disordered" evidence="1">
    <location>
        <begin position="113"/>
        <end position="147"/>
    </location>
</feature>
<accession>A0ABQ9H012</accession>
<evidence type="ECO:0000313" key="3">
    <source>
        <dbReference type="Proteomes" id="UP001159363"/>
    </source>
</evidence>
<dbReference type="Proteomes" id="UP001159363">
    <property type="component" value="Chromosome 7"/>
</dbReference>
<dbReference type="EMBL" id="JARBHB010000008">
    <property type="protein sequence ID" value="KAJ8877601.1"/>
    <property type="molecule type" value="Genomic_DNA"/>
</dbReference>
<gene>
    <name evidence="2" type="ORF">PR048_022056</name>
</gene>
<proteinExistence type="predicted"/>
<comment type="caution">
    <text evidence="2">The sequence shown here is derived from an EMBL/GenBank/DDBJ whole genome shotgun (WGS) entry which is preliminary data.</text>
</comment>
<protein>
    <submittedName>
        <fullName evidence="2">Uncharacterized protein</fullName>
    </submittedName>
</protein>
<organism evidence="2 3">
    <name type="scientific">Dryococelus australis</name>
    <dbReference type="NCBI Taxonomy" id="614101"/>
    <lineage>
        <taxon>Eukaryota</taxon>
        <taxon>Metazoa</taxon>
        <taxon>Ecdysozoa</taxon>
        <taxon>Arthropoda</taxon>
        <taxon>Hexapoda</taxon>
        <taxon>Insecta</taxon>
        <taxon>Pterygota</taxon>
        <taxon>Neoptera</taxon>
        <taxon>Polyneoptera</taxon>
        <taxon>Phasmatodea</taxon>
        <taxon>Verophasmatodea</taxon>
        <taxon>Anareolatae</taxon>
        <taxon>Phasmatidae</taxon>
        <taxon>Eurycanthinae</taxon>
        <taxon>Dryococelus</taxon>
    </lineage>
</organism>
<evidence type="ECO:0000256" key="1">
    <source>
        <dbReference type="SAM" id="MobiDB-lite"/>
    </source>
</evidence>
<evidence type="ECO:0000313" key="2">
    <source>
        <dbReference type="EMBL" id="KAJ8877601.1"/>
    </source>
</evidence>
<sequence>MKEDNRTLGVDALLLDVNGPDPNNLGGRGPAAPPQAGFVGFPQPPMLTLQPPSGFLPFECPPNPSGGSAGGFAAPQAFNQCPSAPFSREIPWPYNIPPGADGLVSPGFDAASKPLNINNSQDVTPQPYSNIAPEGHPKIKQSDVIPKPAPLSKLNPCKWDVSQFPDLDGLPLVPVRFRNISEK</sequence>
<name>A0ABQ9H012_9NEOP</name>
<keyword evidence="3" id="KW-1185">Reference proteome</keyword>